<protein>
    <submittedName>
        <fullName evidence="2">Uncharacterized protein</fullName>
    </submittedName>
</protein>
<proteinExistence type="predicted"/>
<feature type="compositionally biased region" description="Acidic residues" evidence="1">
    <location>
        <begin position="227"/>
        <end position="246"/>
    </location>
</feature>
<organism evidence="2 3">
    <name type="scientific">Lactuca sativa</name>
    <name type="common">Garden lettuce</name>
    <dbReference type="NCBI Taxonomy" id="4236"/>
    <lineage>
        <taxon>Eukaryota</taxon>
        <taxon>Viridiplantae</taxon>
        <taxon>Streptophyta</taxon>
        <taxon>Embryophyta</taxon>
        <taxon>Tracheophyta</taxon>
        <taxon>Spermatophyta</taxon>
        <taxon>Magnoliopsida</taxon>
        <taxon>eudicotyledons</taxon>
        <taxon>Gunneridae</taxon>
        <taxon>Pentapetalae</taxon>
        <taxon>asterids</taxon>
        <taxon>campanulids</taxon>
        <taxon>Asterales</taxon>
        <taxon>Asteraceae</taxon>
        <taxon>Cichorioideae</taxon>
        <taxon>Cichorieae</taxon>
        <taxon>Lactucinae</taxon>
        <taxon>Lactuca</taxon>
    </lineage>
</organism>
<sequence length="268" mass="31268">MYDTRRMPAYGVPPLIYYHFLMHGGDFHFGLKPLGNDDDLRTFAQYVRDHKIMRVYTEHGKTKLHTYFMNPKPVTKVTIVQMDEIDDNENPTVEVQDLPVPFTSSPVEVQPLHVEVHDRQKELIANDFIQAATKFDIGLYQKILQSNADVGQHVQVEVEEHVEDEVEEQAQVEVEENAKDKVELEHGHEDAMEDHLDNYMETEIEGNIENEHDNRSISDRGEGSHYDEEDDSEDSEDNDWVDEENIIPEVEVDMRDFHMTVDTEAYFF</sequence>
<dbReference type="EMBL" id="NBSK02000005">
    <property type="protein sequence ID" value="KAJ0206112.1"/>
    <property type="molecule type" value="Genomic_DNA"/>
</dbReference>
<feature type="compositionally biased region" description="Basic and acidic residues" evidence="1">
    <location>
        <begin position="209"/>
        <end position="226"/>
    </location>
</feature>
<gene>
    <name evidence="2" type="ORF">LSAT_V11C500264430</name>
</gene>
<evidence type="ECO:0000256" key="1">
    <source>
        <dbReference type="SAM" id="MobiDB-lite"/>
    </source>
</evidence>
<name>A0A9R1VJV2_LACSA</name>
<accession>A0A9R1VJV2</accession>
<comment type="caution">
    <text evidence="2">The sequence shown here is derived from an EMBL/GenBank/DDBJ whole genome shotgun (WGS) entry which is preliminary data.</text>
</comment>
<dbReference type="AlphaFoldDB" id="A0A9R1VJV2"/>
<evidence type="ECO:0000313" key="3">
    <source>
        <dbReference type="Proteomes" id="UP000235145"/>
    </source>
</evidence>
<dbReference type="Proteomes" id="UP000235145">
    <property type="component" value="Unassembled WGS sequence"/>
</dbReference>
<keyword evidence="3" id="KW-1185">Reference proteome</keyword>
<feature type="region of interest" description="Disordered" evidence="1">
    <location>
        <begin position="207"/>
        <end position="246"/>
    </location>
</feature>
<reference evidence="2 3" key="1">
    <citation type="journal article" date="2017" name="Nat. Commun.">
        <title>Genome assembly with in vitro proximity ligation data and whole-genome triplication in lettuce.</title>
        <authorList>
            <person name="Reyes-Chin-Wo S."/>
            <person name="Wang Z."/>
            <person name="Yang X."/>
            <person name="Kozik A."/>
            <person name="Arikit S."/>
            <person name="Song C."/>
            <person name="Xia L."/>
            <person name="Froenicke L."/>
            <person name="Lavelle D.O."/>
            <person name="Truco M.J."/>
            <person name="Xia R."/>
            <person name="Zhu S."/>
            <person name="Xu C."/>
            <person name="Xu H."/>
            <person name="Xu X."/>
            <person name="Cox K."/>
            <person name="Korf I."/>
            <person name="Meyers B.C."/>
            <person name="Michelmore R.W."/>
        </authorList>
    </citation>
    <scope>NUCLEOTIDE SEQUENCE [LARGE SCALE GENOMIC DNA]</scope>
    <source>
        <strain evidence="3">cv. Salinas</strain>
        <tissue evidence="2">Seedlings</tissue>
    </source>
</reference>
<evidence type="ECO:0000313" key="2">
    <source>
        <dbReference type="EMBL" id="KAJ0206112.1"/>
    </source>
</evidence>